<evidence type="ECO:0000259" key="2">
    <source>
        <dbReference type="PROSITE" id="PS50966"/>
    </source>
</evidence>
<evidence type="ECO:0000313" key="3">
    <source>
        <dbReference type="EMBL" id="GLC53058.1"/>
    </source>
</evidence>
<keyword evidence="4" id="KW-1185">Reference proteome</keyword>
<dbReference type="GO" id="GO:0008270">
    <property type="term" value="F:zinc ion binding"/>
    <property type="evidence" value="ECO:0007669"/>
    <property type="project" value="UniProtKB-KW"/>
</dbReference>
<keyword evidence="1" id="KW-0863">Zinc-finger</keyword>
<dbReference type="EMBL" id="BRXU01000007">
    <property type="protein sequence ID" value="GLC53058.1"/>
    <property type="molecule type" value="Genomic_DNA"/>
</dbReference>
<evidence type="ECO:0000313" key="4">
    <source>
        <dbReference type="Proteomes" id="UP001165080"/>
    </source>
</evidence>
<accession>A0A9W6BJC7</accession>
<dbReference type="AlphaFoldDB" id="A0A9W6BJC7"/>
<keyword evidence="1" id="KW-0862">Zinc</keyword>
<dbReference type="PANTHER" id="PTHR28498:SF1">
    <property type="entry name" value="ZINC FINGER SWIM DOMAIN-CONTAINING PROTEIN 7"/>
    <property type="match status" value="1"/>
</dbReference>
<dbReference type="InterPro" id="IPR007527">
    <property type="entry name" value="Znf_SWIM"/>
</dbReference>
<organism evidence="3 4">
    <name type="scientific">Pleodorina starrii</name>
    <dbReference type="NCBI Taxonomy" id="330485"/>
    <lineage>
        <taxon>Eukaryota</taxon>
        <taxon>Viridiplantae</taxon>
        <taxon>Chlorophyta</taxon>
        <taxon>core chlorophytes</taxon>
        <taxon>Chlorophyceae</taxon>
        <taxon>CS clade</taxon>
        <taxon>Chlamydomonadales</taxon>
        <taxon>Volvocaceae</taxon>
        <taxon>Pleodorina</taxon>
    </lineage>
</organism>
<proteinExistence type="predicted"/>
<dbReference type="PROSITE" id="PS50966">
    <property type="entry name" value="ZF_SWIM"/>
    <property type="match status" value="1"/>
</dbReference>
<comment type="caution">
    <text evidence="3">The sequence shown here is derived from an EMBL/GenBank/DDBJ whole genome shotgun (WGS) entry which is preliminary data.</text>
</comment>
<keyword evidence="1" id="KW-0479">Metal-binding</keyword>
<feature type="domain" description="SWIM-type" evidence="2">
    <location>
        <begin position="90"/>
        <end position="127"/>
    </location>
</feature>
<name>A0A9W6BJC7_9CHLO</name>
<dbReference type="GO" id="GO:0097196">
    <property type="term" value="C:Shu complex"/>
    <property type="evidence" value="ECO:0007669"/>
    <property type="project" value="TreeGrafter"/>
</dbReference>
<sequence length="150" mass="16608">MQPTTAQNATRPPRIARAGDACFAEFQELINQNPNIEIPDETLASLHMLYGKNFAKALEVVDSGGIVCFVGERTGRTVYKVPGSRPPDQYLVFPSHYCSCQSFLYDVVGRSEAVCCKHQLAARLATVLRRAVVVRMCDVELARMLLGQCE</sequence>
<dbReference type="OrthoDB" id="337581at2759"/>
<dbReference type="GO" id="GO:0000724">
    <property type="term" value="P:double-strand break repair via homologous recombination"/>
    <property type="evidence" value="ECO:0007669"/>
    <property type="project" value="TreeGrafter"/>
</dbReference>
<protein>
    <recommendedName>
        <fullName evidence="2">SWIM-type domain-containing protein</fullName>
    </recommendedName>
</protein>
<dbReference type="Proteomes" id="UP001165080">
    <property type="component" value="Unassembled WGS sequence"/>
</dbReference>
<reference evidence="3 4" key="1">
    <citation type="journal article" date="2023" name="Commun. Biol.">
        <title>Reorganization of the ancestral sex-determining regions during the evolution of trioecy in Pleodorina starrii.</title>
        <authorList>
            <person name="Takahashi K."/>
            <person name="Suzuki S."/>
            <person name="Kawai-Toyooka H."/>
            <person name="Yamamoto K."/>
            <person name="Hamaji T."/>
            <person name="Ootsuki R."/>
            <person name="Yamaguchi H."/>
            <person name="Kawachi M."/>
            <person name="Higashiyama T."/>
            <person name="Nozaki H."/>
        </authorList>
    </citation>
    <scope>NUCLEOTIDE SEQUENCE [LARGE SCALE GENOMIC DNA]</scope>
    <source>
        <strain evidence="3 4">NIES-4479</strain>
    </source>
</reference>
<dbReference type="PANTHER" id="PTHR28498">
    <property type="entry name" value="ZINC FINGER SWIM DOMAIN-CONTAINING PROTEIN 7"/>
    <property type="match status" value="1"/>
</dbReference>
<gene>
    <name evidence="3" type="primary">PLEST002324</name>
    <name evidence="3" type="ORF">PLESTB_000703400</name>
</gene>
<evidence type="ECO:0000256" key="1">
    <source>
        <dbReference type="PROSITE-ProRule" id="PRU00325"/>
    </source>
</evidence>